<organism evidence="2 3">
    <name type="scientific">Rhodoferax ferrireducens</name>
    <dbReference type="NCBI Taxonomy" id="192843"/>
    <lineage>
        <taxon>Bacteria</taxon>
        <taxon>Pseudomonadati</taxon>
        <taxon>Pseudomonadota</taxon>
        <taxon>Betaproteobacteria</taxon>
        <taxon>Burkholderiales</taxon>
        <taxon>Comamonadaceae</taxon>
        <taxon>Rhodoferax</taxon>
    </lineage>
</organism>
<dbReference type="Proteomes" id="UP000192505">
    <property type="component" value="Unassembled WGS sequence"/>
</dbReference>
<gene>
    <name evidence="2" type="ORF">BWK72_18640</name>
</gene>
<dbReference type="SUPFAM" id="SSF53448">
    <property type="entry name" value="Nucleotide-diphospho-sugar transferases"/>
    <property type="match status" value="1"/>
</dbReference>
<dbReference type="InterPro" id="IPR001173">
    <property type="entry name" value="Glyco_trans_2-like"/>
</dbReference>
<dbReference type="Pfam" id="PF00535">
    <property type="entry name" value="Glycos_transf_2"/>
    <property type="match status" value="1"/>
</dbReference>
<dbReference type="CDD" id="cd04186">
    <property type="entry name" value="GT_2_like_c"/>
    <property type="match status" value="1"/>
</dbReference>
<accession>A0A1W9KPX1</accession>
<evidence type="ECO:0000259" key="1">
    <source>
        <dbReference type="Pfam" id="PF00535"/>
    </source>
</evidence>
<dbReference type="EMBL" id="MTEI01000021">
    <property type="protein sequence ID" value="OQW86172.1"/>
    <property type="molecule type" value="Genomic_DNA"/>
</dbReference>
<dbReference type="GO" id="GO:0016740">
    <property type="term" value="F:transferase activity"/>
    <property type="evidence" value="ECO:0007669"/>
    <property type="project" value="UniProtKB-KW"/>
</dbReference>
<sequence length="325" mass="36286">MKPLDLSILIVTYNSAHLIGGLLGRLAQDMKGLSAEVIMVDNASRDGTVELVKQQFPWVHLIASKDNLGFAAGNNLAAKTALGRYLLLLNPDAIPDAGSLSQALVMLDQYPDVGLAGGELRGVDGQRQPSARMFPTLRDEFFTLSGLAARFPQSPFFARLDRHWANPEQAAVVDWIPGAFVFIPTQVFANLGGFDERFFMYYEEVDLCQRIQQMGLKTYYWPTLKAMHIGGESAKTVKSARISKSGAQLESWRMRSGLLYYRKHHGASGAAGLHWLEWSWHKLRQIKAALTQKTEKANDFAMHCSQLKQAWCDTKSGQISPMRPW</sequence>
<keyword evidence="2" id="KW-0808">Transferase</keyword>
<comment type="caution">
    <text evidence="2">The sequence shown here is derived from an EMBL/GenBank/DDBJ whole genome shotgun (WGS) entry which is preliminary data.</text>
</comment>
<dbReference type="PANTHER" id="PTHR43179:SF7">
    <property type="entry name" value="RHAMNOSYLTRANSFERASE WBBL"/>
    <property type="match status" value="1"/>
</dbReference>
<dbReference type="AlphaFoldDB" id="A0A1W9KPX1"/>
<dbReference type="InterPro" id="IPR029044">
    <property type="entry name" value="Nucleotide-diphossugar_trans"/>
</dbReference>
<name>A0A1W9KPX1_9BURK</name>
<reference evidence="2 3" key="1">
    <citation type="submission" date="2017-01" db="EMBL/GenBank/DDBJ databases">
        <title>Novel large sulfur bacteria in the metagenomes of groundwater-fed chemosynthetic microbial mats in the Lake Huron basin.</title>
        <authorList>
            <person name="Sharrar A.M."/>
            <person name="Flood B.E."/>
            <person name="Bailey J.V."/>
            <person name="Jones D.S."/>
            <person name="Biddanda B."/>
            <person name="Ruberg S.A."/>
            <person name="Marcus D.N."/>
            <person name="Dick G.J."/>
        </authorList>
    </citation>
    <scope>NUCLEOTIDE SEQUENCE [LARGE SCALE GENOMIC DNA]</scope>
    <source>
        <strain evidence="2">A7</strain>
    </source>
</reference>
<evidence type="ECO:0000313" key="2">
    <source>
        <dbReference type="EMBL" id="OQW86172.1"/>
    </source>
</evidence>
<proteinExistence type="predicted"/>
<protein>
    <submittedName>
        <fullName evidence="2">Glycosyl transferase</fullName>
    </submittedName>
</protein>
<feature type="domain" description="Glycosyltransferase 2-like" evidence="1">
    <location>
        <begin position="7"/>
        <end position="117"/>
    </location>
</feature>
<dbReference type="Gene3D" id="3.90.550.10">
    <property type="entry name" value="Spore Coat Polysaccharide Biosynthesis Protein SpsA, Chain A"/>
    <property type="match status" value="1"/>
</dbReference>
<evidence type="ECO:0000313" key="3">
    <source>
        <dbReference type="Proteomes" id="UP000192505"/>
    </source>
</evidence>
<dbReference type="PANTHER" id="PTHR43179">
    <property type="entry name" value="RHAMNOSYLTRANSFERASE WBBL"/>
    <property type="match status" value="1"/>
</dbReference>